<dbReference type="GO" id="GO:0098858">
    <property type="term" value="C:actin-based cell projection"/>
    <property type="evidence" value="ECO:0000318"/>
    <property type="project" value="GO_Central"/>
</dbReference>
<reference evidence="2" key="3">
    <citation type="submission" date="2025-09" db="UniProtKB">
        <authorList>
            <consortium name="Ensembl"/>
        </authorList>
    </citation>
    <scope>IDENTIFICATION</scope>
    <source>
        <strain evidence="2">Glennie</strain>
    </source>
</reference>
<name>A0A6I8N942_ORNAN</name>
<evidence type="ECO:0000313" key="2">
    <source>
        <dbReference type="Ensembl" id="ENSOANP00000037551.1"/>
    </source>
</evidence>
<dbReference type="AlphaFoldDB" id="A0A6I8N942"/>
<dbReference type="GO" id="GO:0048858">
    <property type="term" value="P:cell projection morphogenesis"/>
    <property type="evidence" value="ECO:0000318"/>
    <property type="project" value="GO_Central"/>
</dbReference>
<dbReference type="GeneTree" id="ENSGT01000000221680"/>
<dbReference type="Bgee" id="ENSOANG00000048576">
    <property type="expression patterns" value="Expressed in fibroblast and 8 other cell types or tissues"/>
</dbReference>
<dbReference type="GO" id="GO:0001764">
    <property type="term" value="P:neuron migration"/>
    <property type="evidence" value="ECO:0000318"/>
    <property type="project" value="GO_Central"/>
</dbReference>
<reference evidence="2" key="2">
    <citation type="submission" date="2025-08" db="UniProtKB">
        <authorList>
            <consortium name="Ensembl"/>
        </authorList>
    </citation>
    <scope>IDENTIFICATION</scope>
    <source>
        <strain evidence="2">Glennie</strain>
    </source>
</reference>
<dbReference type="GO" id="GO:0035591">
    <property type="term" value="F:signaling adaptor activity"/>
    <property type="evidence" value="ECO:0000318"/>
    <property type="project" value="GO_Central"/>
</dbReference>
<sequence>MCLSPVCLTSLFIDCEPLKETTSVSNFHLYTLSRRCRVLCENSIQAADKRRAPEETKASATRSLASVAYLINTLATNVLQMLDIQGTCPFTVVLYSPKRSVQCSAHRKRSINTTE</sequence>
<organism evidence="2 3">
    <name type="scientific">Ornithorhynchus anatinus</name>
    <name type="common">Duckbill platypus</name>
    <dbReference type="NCBI Taxonomy" id="9258"/>
    <lineage>
        <taxon>Eukaryota</taxon>
        <taxon>Metazoa</taxon>
        <taxon>Chordata</taxon>
        <taxon>Craniata</taxon>
        <taxon>Vertebrata</taxon>
        <taxon>Euteleostomi</taxon>
        <taxon>Mammalia</taxon>
        <taxon>Monotremata</taxon>
        <taxon>Ornithorhynchidae</taxon>
        <taxon>Ornithorhynchus</taxon>
    </lineage>
</organism>
<dbReference type="GO" id="GO:0031209">
    <property type="term" value="C:SCAR complex"/>
    <property type="evidence" value="ECO:0000318"/>
    <property type="project" value="GO_Central"/>
</dbReference>
<dbReference type="Proteomes" id="UP000002279">
    <property type="component" value="Chromosome 7"/>
</dbReference>
<dbReference type="GO" id="GO:0030027">
    <property type="term" value="C:lamellipodium"/>
    <property type="evidence" value="ECO:0000318"/>
    <property type="project" value="GO_Central"/>
</dbReference>
<proteinExistence type="inferred from homology"/>
<reference evidence="2 3" key="1">
    <citation type="journal article" date="2008" name="Nature">
        <title>Genome analysis of the platypus reveals unique signatures of evolution.</title>
        <authorList>
            <person name="Warren W.C."/>
            <person name="Hillier L.W."/>
            <person name="Marshall Graves J.A."/>
            <person name="Birney E."/>
            <person name="Ponting C.P."/>
            <person name="Grutzner F."/>
            <person name="Belov K."/>
            <person name="Miller W."/>
            <person name="Clarke L."/>
            <person name="Chinwalla A.T."/>
            <person name="Yang S.P."/>
            <person name="Heger A."/>
            <person name="Locke D.P."/>
            <person name="Miethke P."/>
            <person name="Waters P.D."/>
            <person name="Veyrunes F."/>
            <person name="Fulton L."/>
            <person name="Fulton B."/>
            <person name="Graves T."/>
            <person name="Wallis J."/>
            <person name="Puente X.S."/>
            <person name="Lopez-Otin C."/>
            <person name="Ordonez G.R."/>
            <person name="Eichler E.E."/>
            <person name="Chen L."/>
            <person name="Cheng Z."/>
            <person name="Deakin J.E."/>
            <person name="Alsop A."/>
            <person name="Thompson K."/>
            <person name="Kirby P."/>
            <person name="Papenfuss A.T."/>
            <person name="Wakefield M.J."/>
            <person name="Olender T."/>
            <person name="Lancet D."/>
            <person name="Huttley G.A."/>
            <person name="Smit A.F."/>
            <person name="Pask A."/>
            <person name="Temple-Smith P."/>
            <person name="Batzer M.A."/>
            <person name="Walker J.A."/>
            <person name="Konkel M.K."/>
            <person name="Harris R.S."/>
            <person name="Whittington C.M."/>
            <person name="Wong E.S."/>
            <person name="Gemmell N.J."/>
            <person name="Buschiazzo E."/>
            <person name="Vargas Jentzsch I.M."/>
            <person name="Merkel A."/>
            <person name="Schmitz J."/>
            <person name="Zemann A."/>
            <person name="Churakov G."/>
            <person name="Kriegs J.O."/>
            <person name="Brosius J."/>
            <person name="Murchison E.P."/>
            <person name="Sachidanandam R."/>
            <person name="Smith C."/>
            <person name="Hannon G.J."/>
            <person name="Tsend-Ayush E."/>
            <person name="McMillan D."/>
            <person name="Attenborough R."/>
            <person name="Rens W."/>
            <person name="Ferguson-Smith M."/>
            <person name="Lefevre C.M."/>
            <person name="Sharp J.A."/>
            <person name="Nicholas K.R."/>
            <person name="Ray D.A."/>
            <person name="Kube M."/>
            <person name="Reinhardt R."/>
            <person name="Pringle T.H."/>
            <person name="Taylor J."/>
            <person name="Jones R.C."/>
            <person name="Nixon B."/>
            <person name="Dacheux J.L."/>
            <person name="Niwa H."/>
            <person name="Sekita Y."/>
            <person name="Huang X."/>
            <person name="Stark A."/>
            <person name="Kheradpour P."/>
            <person name="Kellis M."/>
            <person name="Flicek P."/>
            <person name="Chen Y."/>
            <person name="Webber C."/>
            <person name="Hardison R."/>
            <person name="Nelson J."/>
            <person name="Hallsworth-Pepin K."/>
            <person name="Delehaunty K."/>
            <person name="Markovic C."/>
            <person name="Minx P."/>
            <person name="Feng Y."/>
            <person name="Kremitzki C."/>
            <person name="Mitreva M."/>
            <person name="Glasscock J."/>
            <person name="Wylie T."/>
            <person name="Wohldmann P."/>
            <person name="Thiru P."/>
            <person name="Nhan M.N."/>
            <person name="Pohl C.S."/>
            <person name="Smith S.M."/>
            <person name="Hou S."/>
            <person name="Nefedov M."/>
            <person name="de Jong P.J."/>
            <person name="Renfree M.B."/>
            <person name="Mardis E.R."/>
            <person name="Wilson R.K."/>
        </authorList>
    </citation>
    <scope>NUCLEOTIDE SEQUENCE [LARGE SCALE GENOMIC DNA]</scope>
    <source>
        <strain evidence="2 3">Glennie</strain>
    </source>
</reference>
<protein>
    <submittedName>
        <fullName evidence="2">Uncharacterized protein</fullName>
    </submittedName>
</protein>
<accession>A0A6I8N942</accession>
<evidence type="ECO:0000256" key="1">
    <source>
        <dbReference type="ARBA" id="ARBA00010020"/>
    </source>
</evidence>
<evidence type="ECO:0000313" key="3">
    <source>
        <dbReference type="Proteomes" id="UP000002279"/>
    </source>
</evidence>
<dbReference type="Gene3D" id="6.10.140.1620">
    <property type="match status" value="1"/>
</dbReference>
<keyword evidence="3" id="KW-1185">Reference proteome</keyword>
<dbReference type="PANTHER" id="PTHR10460">
    <property type="entry name" value="ABL INTERACTOR FAMILY MEMBER"/>
    <property type="match status" value="1"/>
</dbReference>
<dbReference type="InParanoid" id="A0A6I8N942"/>
<comment type="similarity">
    <text evidence="1">Belongs to the ABI family.</text>
</comment>
<dbReference type="InterPro" id="IPR028457">
    <property type="entry name" value="ABI"/>
</dbReference>
<dbReference type="Ensembl" id="ENSOANT00000058358.1">
    <property type="protein sequence ID" value="ENSOANP00000037551.1"/>
    <property type="gene ID" value="ENSOANG00000048576.1"/>
</dbReference>
<dbReference type="PANTHER" id="PTHR10460:SF26">
    <property type="entry name" value="ABL INTERACTOR 2"/>
    <property type="match status" value="1"/>
</dbReference>